<name>S7RRX0_GLOTA</name>
<accession>S7RRX0</accession>
<evidence type="ECO:0000313" key="2">
    <source>
        <dbReference type="Proteomes" id="UP000030669"/>
    </source>
</evidence>
<dbReference type="Gene3D" id="3.60.130.30">
    <property type="match status" value="1"/>
</dbReference>
<dbReference type="HOGENOM" id="CLU_031314_0_0_1"/>
<gene>
    <name evidence="1" type="ORF">GLOTRDRAFT_41110</name>
</gene>
<dbReference type="Proteomes" id="UP000030669">
    <property type="component" value="Unassembled WGS sequence"/>
</dbReference>
<dbReference type="EMBL" id="KB469301">
    <property type="protein sequence ID" value="EPQ55754.1"/>
    <property type="molecule type" value="Genomic_DNA"/>
</dbReference>
<dbReference type="OMA" id="KHERRYS"/>
<feature type="non-terminal residue" evidence="1">
    <location>
        <position position="1"/>
    </location>
</feature>
<dbReference type="OrthoDB" id="3202607at2759"/>
<protein>
    <recommendedName>
        <fullName evidence="3">Prolyl 4-hydroxylase alpha subunit Fe(2+) 2OG dioxygenase domain-containing protein</fullName>
    </recommendedName>
</protein>
<dbReference type="GeneID" id="19306026"/>
<keyword evidence="2" id="KW-1185">Reference proteome</keyword>
<proteinExistence type="predicted"/>
<dbReference type="AlphaFoldDB" id="S7RRX0"/>
<evidence type="ECO:0008006" key="3">
    <source>
        <dbReference type="Google" id="ProtNLM"/>
    </source>
</evidence>
<evidence type="ECO:0000313" key="1">
    <source>
        <dbReference type="EMBL" id="EPQ55754.1"/>
    </source>
</evidence>
<dbReference type="RefSeq" id="XP_007865529.1">
    <property type="nucleotide sequence ID" value="XM_007867338.1"/>
</dbReference>
<dbReference type="KEGG" id="gtr:GLOTRDRAFT_41110"/>
<reference evidence="1 2" key="1">
    <citation type="journal article" date="2012" name="Science">
        <title>The Paleozoic origin of enzymatic lignin decomposition reconstructed from 31 fungal genomes.</title>
        <authorList>
            <person name="Floudas D."/>
            <person name="Binder M."/>
            <person name="Riley R."/>
            <person name="Barry K."/>
            <person name="Blanchette R.A."/>
            <person name="Henrissat B."/>
            <person name="Martinez A.T."/>
            <person name="Otillar R."/>
            <person name="Spatafora J.W."/>
            <person name="Yadav J.S."/>
            <person name="Aerts A."/>
            <person name="Benoit I."/>
            <person name="Boyd A."/>
            <person name="Carlson A."/>
            <person name="Copeland A."/>
            <person name="Coutinho P.M."/>
            <person name="de Vries R.P."/>
            <person name="Ferreira P."/>
            <person name="Findley K."/>
            <person name="Foster B."/>
            <person name="Gaskell J."/>
            <person name="Glotzer D."/>
            <person name="Gorecki P."/>
            <person name="Heitman J."/>
            <person name="Hesse C."/>
            <person name="Hori C."/>
            <person name="Igarashi K."/>
            <person name="Jurgens J.A."/>
            <person name="Kallen N."/>
            <person name="Kersten P."/>
            <person name="Kohler A."/>
            <person name="Kuees U."/>
            <person name="Kumar T.K.A."/>
            <person name="Kuo A."/>
            <person name="LaButti K."/>
            <person name="Larrondo L.F."/>
            <person name="Lindquist E."/>
            <person name="Ling A."/>
            <person name="Lombard V."/>
            <person name="Lucas S."/>
            <person name="Lundell T."/>
            <person name="Martin R."/>
            <person name="McLaughlin D.J."/>
            <person name="Morgenstern I."/>
            <person name="Morin E."/>
            <person name="Murat C."/>
            <person name="Nagy L.G."/>
            <person name="Nolan M."/>
            <person name="Ohm R.A."/>
            <person name="Patyshakuliyeva A."/>
            <person name="Rokas A."/>
            <person name="Ruiz-Duenas F.J."/>
            <person name="Sabat G."/>
            <person name="Salamov A."/>
            <person name="Samejima M."/>
            <person name="Schmutz J."/>
            <person name="Slot J.C."/>
            <person name="St John F."/>
            <person name="Stenlid J."/>
            <person name="Sun H."/>
            <person name="Sun S."/>
            <person name="Syed K."/>
            <person name="Tsang A."/>
            <person name="Wiebenga A."/>
            <person name="Young D."/>
            <person name="Pisabarro A."/>
            <person name="Eastwood D.C."/>
            <person name="Martin F."/>
            <person name="Cullen D."/>
            <person name="Grigoriev I.V."/>
            <person name="Hibbett D.S."/>
        </authorList>
    </citation>
    <scope>NUCLEOTIDE SEQUENCE [LARGE SCALE GENOMIC DNA]</scope>
    <source>
        <strain evidence="1 2">ATCC 11539</strain>
    </source>
</reference>
<sequence>NLMVIRLLLDNPYIKRIVGFANQAFDLFAPRLYAYYAKTMDDLCNWNPKLERHYPRSVFACCAWNLAKSVWTFIHTDHLNLAFGWCAVTALGKFDPRKGGHLIIWDLKLVIEFPPGSTIFLCSAILRHSNIPVRPGESRFSFTQWTAGGLFRWTDFGFRSAGSFEKEVGKQAAEEANTARWREGVSLLPRLSDLCCWAI</sequence>
<dbReference type="STRING" id="670483.S7RRX0"/>
<dbReference type="eggNOG" id="ENOG502SNUP">
    <property type="taxonomic scope" value="Eukaryota"/>
</dbReference>
<organism evidence="1 2">
    <name type="scientific">Gloeophyllum trabeum (strain ATCC 11539 / FP-39264 / Madison 617)</name>
    <name type="common">Brown rot fungus</name>
    <dbReference type="NCBI Taxonomy" id="670483"/>
    <lineage>
        <taxon>Eukaryota</taxon>
        <taxon>Fungi</taxon>
        <taxon>Dikarya</taxon>
        <taxon>Basidiomycota</taxon>
        <taxon>Agaricomycotina</taxon>
        <taxon>Agaricomycetes</taxon>
        <taxon>Gloeophyllales</taxon>
        <taxon>Gloeophyllaceae</taxon>
        <taxon>Gloeophyllum</taxon>
    </lineage>
</organism>